<evidence type="ECO:0000313" key="7">
    <source>
        <dbReference type="EMBL" id="SHN66228.1"/>
    </source>
</evidence>
<dbReference type="PANTHER" id="PTHR38097">
    <property type="match status" value="1"/>
</dbReference>
<sequence>MSVKNKDLAALSVDQLWRLRAEIERLLSSKIETEKRKLEQRLAQLEGRTEPKKRTRRPYPTVRPKYRNPERPSEIWSGRGKQPRWVRAQLASGKKLDDLLISQTH</sequence>
<gene>
    <name evidence="7" type="ORF">SAMN05444170_0878</name>
</gene>
<evidence type="ECO:0000259" key="6">
    <source>
        <dbReference type="SMART" id="SM00528"/>
    </source>
</evidence>
<feature type="region of interest" description="Disordered" evidence="5">
    <location>
        <begin position="42"/>
        <end position="80"/>
    </location>
</feature>
<comment type="similarity">
    <text evidence="2">Belongs to the histone-like protein H-NS family.</text>
</comment>
<dbReference type="Gene3D" id="4.10.430.10">
    <property type="entry name" value="Histone-like protein H-NS, C-terminal domain"/>
    <property type="match status" value="1"/>
</dbReference>
<dbReference type="GO" id="GO:0009295">
    <property type="term" value="C:nucleoid"/>
    <property type="evidence" value="ECO:0007669"/>
    <property type="project" value="UniProtKB-SubCell"/>
</dbReference>
<dbReference type="EMBL" id="LT670849">
    <property type="protein sequence ID" value="SHN66228.1"/>
    <property type="molecule type" value="Genomic_DNA"/>
</dbReference>
<feature type="domain" description="DNA-binding protein H-NS-like C-terminal" evidence="6">
    <location>
        <begin position="51"/>
        <end position="101"/>
    </location>
</feature>
<dbReference type="GO" id="GO:0003681">
    <property type="term" value="F:bent DNA binding"/>
    <property type="evidence" value="ECO:0007669"/>
    <property type="project" value="TreeGrafter"/>
</dbReference>
<name>A0A1M7T6A4_9BRAD</name>
<comment type="subcellular location">
    <subcellularLocation>
        <location evidence="1">Cytoplasm</location>
        <location evidence="1">Nucleoid</location>
    </subcellularLocation>
</comment>
<dbReference type="AlphaFoldDB" id="A0A1M7T6A4"/>
<dbReference type="SMART" id="SM00528">
    <property type="entry name" value="HNS"/>
    <property type="match status" value="1"/>
</dbReference>
<evidence type="ECO:0000256" key="3">
    <source>
        <dbReference type="ARBA" id="ARBA00022490"/>
    </source>
</evidence>
<organism evidence="7 8">
    <name type="scientific">Bradyrhizobium erythrophlei</name>
    <dbReference type="NCBI Taxonomy" id="1437360"/>
    <lineage>
        <taxon>Bacteria</taxon>
        <taxon>Pseudomonadati</taxon>
        <taxon>Pseudomonadota</taxon>
        <taxon>Alphaproteobacteria</taxon>
        <taxon>Hyphomicrobiales</taxon>
        <taxon>Nitrobacteraceae</taxon>
        <taxon>Bradyrhizobium</taxon>
    </lineage>
</organism>
<dbReference type="GO" id="GO:0005829">
    <property type="term" value="C:cytosol"/>
    <property type="evidence" value="ECO:0007669"/>
    <property type="project" value="TreeGrafter"/>
</dbReference>
<dbReference type="GO" id="GO:0001217">
    <property type="term" value="F:DNA-binding transcription repressor activity"/>
    <property type="evidence" value="ECO:0007669"/>
    <property type="project" value="TreeGrafter"/>
</dbReference>
<dbReference type="GO" id="GO:0000976">
    <property type="term" value="F:transcription cis-regulatory region binding"/>
    <property type="evidence" value="ECO:0007669"/>
    <property type="project" value="TreeGrafter"/>
</dbReference>
<dbReference type="InterPro" id="IPR027444">
    <property type="entry name" value="H-NS_C_dom"/>
</dbReference>
<protein>
    <submittedName>
        <fullName evidence="7">DNA-binding protein H-NS</fullName>
    </submittedName>
</protein>
<evidence type="ECO:0000256" key="4">
    <source>
        <dbReference type="ARBA" id="ARBA00023125"/>
    </source>
</evidence>
<dbReference type="GO" id="GO:0032993">
    <property type="term" value="C:protein-DNA complex"/>
    <property type="evidence" value="ECO:0007669"/>
    <property type="project" value="TreeGrafter"/>
</dbReference>
<evidence type="ECO:0000256" key="5">
    <source>
        <dbReference type="SAM" id="MobiDB-lite"/>
    </source>
</evidence>
<dbReference type="GO" id="GO:0003680">
    <property type="term" value="F:minor groove of adenine-thymine-rich DNA binding"/>
    <property type="evidence" value="ECO:0007669"/>
    <property type="project" value="TreeGrafter"/>
</dbReference>
<keyword evidence="4 7" id="KW-0238">DNA-binding</keyword>
<keyword evidence="8" id="KW-1185">Reference proteome</keyword>
<dbReference type="Pfam" id="PF00816">
    <property type="entry name" value="Histone_HNS"/>
    <property type="match status" value="1"/>
</dbReference>
<dbReference type="SUPFAM" id="SSF81273">
    <property type="entry name" value="H-NS histone-like proteins"/>
    <property type="match status" value="1"/>
</dbReference>
<proteinExistence type="inferred from homology"/>
<dbReference type="InterPro" id="IPR037150">
    <property type="entry name" value="H-NS_C_dom_sf"/>
</dbReference>
<dbReference type="Proteomes" id="UP000184096">
    <property type="component" value="Chromosome I"/>
</dbReference>
<evidence type="ECO:0000256" key="1">
    <source>
        <dbReference type="ARBA" id="ARBA00004453"/>
    </source>
</evidence>
<keyword evidence="3" id="KW-0963">Cytoplasm</keyword>
<evidence type="ECO:0000256" key="2">
    <source>
        <dbReference type="ARBA" id="ARBA00010610"/>
    </source>
</evidence>
<dbReference type="PANTHER" id="PTHR38097:SF2">
    <property type="entry name" value="DNA-BINDING PROTEIN STPA"/>
    <property type="match status" value="1"/>
</dbReference>
<evidence type="ECO:0000313" key="8">
    <source>
        <dbReference type="Proteomes" id="UP000184096"/>
    </source>
</evidence>
<reference evidence="8" key="1">
    <citation type="submission" date="2016-11" db="EMBL/GenBank/DDBJ databases">
        <authorList>
            <person name="Varghese N."/>
            <person name="Submissions S."/>
        </authorList>
    </citation>
    <scope>NUCLEOTIDE SEQUENCE [LARGE SCALE GENOMIC DNA]</scope>
    <source>
        <strain evidence="8">GAS401</strain>
    </source>
</reference>
<accession>A0A1M7T6A4</accession>